<dbReference type="InterPro" id="IPR026414">
    <property type="entry name" value="ExosoTase_F-assoc_memb"/>
</dbReference>
<sequence length="141" mass="16369">MNKPVQILLVIVLTVGLVAIRMFEAVLFYDPLLEFFKTDHTTHPLPDLSEVCLLLHTGLRFVINTVLSLAILWVVFQKKEILELSVVLYLLLFIVAMIAFYLLIHSSEAGNHMALFYVRRFLIQPVFLLLLIPAFYFQKKY</sequence>
<name>A0A7G8PRW4_9FLAO</name>
<accession>A0A7G8PRW4</accession>
<dbReference type="NCBIfam" id="TIGR04127">
    <property type="entry name" value="flavo_near_exo"/>
    <property type="match status" value="1"/>
</dbReference>
<proteinExistence type="predicted"/>
<evidence type="ECO:0000256" key="1">
    <source>
        <dbReference type="SAM" id="Phobius"/>
    </source>
</evidence>
<protein>
    <submittedName>
        <fullName evidence="2">Membrane protein</fullName>
    </submittedName>
</protein>
<dbReference type="Proteomes" id="UP000515514">
    <property type="component" value="Chromosome"/>
</dbReference>
<gene>
    <name evidence="2" type="ORF">ALE3EI_0499</name>
</gene>
<keyword evidence="1" id="KW-0812">Transmembrane</keyword>
<dbReference type="KEGG" id="alti:ALE3EI_0499"/>
<keyword evidence="3" id="KW-1185">Reference proteome</keyword>
<feature type="transmembrane region" description="Helical" evidence="1">
    <location>
        <begin position="86"/>
        <end position="104"/>
    </location>
</feature>
<feature type="transmembrane region" description="Helical" evidence="1">
    <location>
        <begin position="7"/>
        <end position="29"/>
    </location>
</feature>
<keyword evidence="1" id="KW-0472">Membrane</keyword>
<organism evidence="2 3">
    <name type="scientific">Constantimarinum furrinae</name>
    <dbReference type="NCBI Taxonomy" id="2562285"/>
    <lineage>
        <taxon>Bacteria</taxon>
        <taxon>Pseudomonadati</taxon>
        <taxon>Bacteroidota</taxon>
        <taxon>Flavobacteriia</taxon>
        <taxon>Flavobacteriales</taxon>
        <taxon>Flavobacteriaceae</taxon>
        <taxon>Altibacter/Constantimarinum group</taxon>
        <taxon>Constantimarinum</taxon>
    </lineage>
</organism>
<dbReference type="RefSeq" id="WP_186990520.1">
    <property type="nucleotide sequence ID" value="NZ_CP052909.1"/>
</dbReference>
<evidence type="ECO:0000313" key="3">
    <source>
        <dbReference type="Proteomes" id="UP000515514"/>
    </source>
</evidence>
<feature type="transmembrane region" description="Helical" evidence="1">
    <location>
        <begin position="116"/>
        <end position="137"/>
    </location>
</feature>
<reference evidence="2 3" key="1">
    <citation type="submission" date="2020-04" db="EMBL/GenBank/DDBJ databases">
        <title>Genome sequence of Altibacter aquimarinus strain ALE3EI.</title>
        <authorList>
            <person name="Oh H.-M."/>
            <person name="Jang D."/>
        </authorList>
    </citation>
    <scope>NUCLEOTIDE SEQUENCE [LARGE SCALE GENOMIC DNA]</scope>
    <source>
        <strain evidence="2 3">ALE3EI</strain>
    </source>
</reference>
<evidence type="ECO:0000313" key="2">
    <source>
        <dbReference type="EMBL" id="QNJ97080.1"/>
    </source>
</evidence>
<feature type="transmembrane region" description="Helical" evidence="1">
    <location>
        <begin position="53"/>
        <end position="74"/>
    </location>
</feature>
<dbReference type="EMBL" id="CP052909">
    <property type="protein sequence ID" value="QNJ97080.1"/>
    <property type="molecule type" value="Genomic_DNA"/>
</dbReference>
<dbReference type="AlphaFoldDB" id="A0A7G8PRW4"/>
<keyword evidence="1" id="KW-1133">Transmembrane helix</keyword>